<dbReference type="InterPro" id="IPR005053">
    <property type="entry name" value="MobA_MobL"/>
</dbReference>
<dbReference type="AlphaFoldDB" id="A0A1N7N1Y3"/>
<dbReference type="STRING" id="407234.SAMN05421795_11410"/>
<dbReference type="Pfam" id="PF13604">
    <property type="entry name" value="AAA_30"/>
    <property type="match status" value="1"/>
</dbReference>
<dbReference type="CDD" id="cd17933">
    <property type="entry name" value="DEXSc_RecD-like"/>
    <property type="match status" value="1"/>
</dbReference>
<evidence type="ECO:0000259" key="4">
    <source>
        <dbReference type="Pfam" id="PF03389"/>
    </source>
</evidence>
<keyword evidence="6" id="KW-1185">Reference proteome</keyword>
<dbReference type="SUPFAM" id="SSF52540">
    <property type="entry name" value="P-loop containing nucleoside triphosphate hydrolases"/>
    <property type="match status" value="2"/>
</dbReference>
<dbReference type="CDD" id="cd18809">
    <property type="entry name" value="SF1_C_RecD"/>
    <property type="match status" value="1"/>
</dbReference>
<organism evidence="5 6">
    <name type="scientific">Phaeovulum vinaykumarii</name>
    <dbReference type="NCBI Taxonomy" id="407234"/>
    <lineage>
        <taxon>Bacteria</taxon>
        <taxon>Pseudomonadati</taxon>
        <taxon>Pseudomonadota</taxon>
        <taxon>Alphaproteobacteria</taxon>
        <taxon>Rhodobacterales</taxon>
        <taxon>Paracoccaceae</taxon>
        <taxon>Phaeovulum</taxon>
    </lineage>
</organism>
<accession>A0A1N7N1Y3</accession>
<evidence type="ECO:0000256" key="3">
    <source>
        <dbReference type="SAM" id="MobiDB-lite"/>
    </source>
</evidence>
<dbReference type="EMBL" id="FTOM01000014">
    <property type="protein sequence ID" value="SIS92413.1"/>
    <property type="molecule type" value="Genomic_DNA"/>
</dbReference>
<evidence type="ECO:0000256" key="2">
    <source>
        <dbReference type="ARBA" id="ARBA00022971"/>
    </source>
</evidence>
<feature type="domain" description="MobA/MobL protein" evidence="4">
    <location>
        <begin position="17"/>
        <end position="230"/>
    </location>
</feature>
<dbReference type="Gene3D" id="3.30.930.30">
    <property type="match status" value="1"/>
</dbReference>
<keyword evidence="2" id="KW-0184">Conjugation</keyword>
<feature type="compositionally biased region" description="Basic and acidic residues" evidence="3">
    <location>
        <begin position="1155"/>
        <end position="1179"/>
    </location>
</feature>
<comment type="similarity">
    <text evidence="1">Belongs to the MobA/MobL family.</text>
</comment>
<evidence type="ECO:0000313" key="6">
    <source>
        <dbReference type="Proteomes" id="UP000186098"/>
    </source>
</evidence>
<feature type="compositionally biased region" description="Basic and acidic residues" evidence="3">
    <location>
        <begin position="935"/>
        <end position="953"/>
    </location>
</feature>
<feature type="region of interest" description="Disordered" evidence="3">
    <location>
        <begin position="887"/>
        <end position="906"/>
    </location>
</feature>
<dbReference type="Gene3D" id="2.30.30.940">
    <property type="match status" value="1"/>
</dbReference>
<evidence type="ECO:0000313" key="5">
    <source>
        <dbReference type="EMBL" id="SIS92413.1"/>
    </source>
</evidence>
<dbReference type="NCBIfam" id="NF041496">
    <property type="entry name" value="MobQ"/>
    <property type="match status" value="1"/>
</dbReference>
<sequence length="1189" mass="132355">MAIYHFSMKPVSRASGRSAVASMAYRAGERLTNERDGITHDFTAKQGVEHAEIVLPESVSADWARDRSDLWNAAEFAEKRKDARVAREFEVALPHELTAEQRLEATRELARELANRYGAAVDFAIHSPHDASDVRNHHAHVMMTTRQVTAEGLGDKTYIERENKWLLANGLPTTDMQLRDLRQTWEGIANEHLARAGHDLRIDHRSHMERGLEIVPTEHMGVHATQMERRGFDVARTRLDEDAARRNADLIREKPEQVLSLITAEKSVFDRHDVARALHRYINDDAQEFQSVFAKVMASPALAELQPERTDPETGEVTLARYSTREMVEIESGMMASAQRLSAARDHGVDRRHVDRAIGAQDAAIQRASGDASARLSDEQRRAIGHITGPERISAVVGFAGAGKSTMLAAAREAWEAEGYRVHGAALSGKAAEGLEESSGIQSRTLASWSRGWENERGQLGRCDVFVIDEAGMIGSRQLARFVGEAEARGAKIVLVGDHEQLQAIGAGAPFRAITEEIGHAELSEIRRQRVDWQRQASVDFATHRTAEGLAAYRDRGDIRFSADRDGARGEIVRDYLADRDARPDGSRVAMAHRRADVRAINDAIRAELQDRGELARASLSGEVEDGSSGARVFQTNDGQREFAPGDRIVFLENNRDLGVKNGMLGTVERVEEGRIIAALDGSGARSVAVPMGDYQAIDHGYATTIHKNQGATVDRAFVMASGTMDRHLTYVAMTRHRDGAQLYAAQDDFTNRHAGRLVEHGAAPFEHKEGNRPSYFVTLENDKGERRTTWGVDLERAMTEAKPEIGEKIGLQHIGATPVTLPDGTETQRNAWKVRDAGELAYEQLERRLSRSGAKETTLDYTRDFAERRGIAESLGIRSEIEVPREALSRDGAEQRPEREAPAELARIEDSPVRFTAEIHKDLAQDLFAYSGLDHGEDQGAGRAERETEKPAPRRRSMFDGLKLNAASRAPAEPGQPEREGGRKVLAPAPDRLAARLRAPTPLEAAVDRYARVFQSVERHMRESLPVLDMQKQELRAAAQQLDQVRGGMKDLMLSTLQHDPQTAQAMTDLSGRERVARVIEGMTRENAALADPQVRAERFVTRWQELQQQHGELYGRYNEEARGKVEAQLNDMADSLADDPQVDDLLYARRQELGLRQEPQREKTVARELQDDMERGHQISRGHGLGL</sequence>
<dbReference type="Proteomes" id="UP000186098">
    <property type="component" value="Unassembled WGS sequence"/>
</dbReference>
<dbReference type="Pfam" id="PF03389">
    <property type="entry name" value="MobA_MobL"/>
    <property type="match status" value="1"/>
</dbReference>
<reference evidence="6" key="1">
    <citation type="submission" date="2017-01" db="EMBL/GenBank/DDBJ databases">
        <authorList>
            <person name="Varghese N."/>
            <person name="Submissions S."/>
        </authorList>
    </citation>
    <scope>NUCLEOTIDE SEQUENCE [LARGE SCALE GENOMIC DNA]</scope>
    <source>
        <strain evidence="6">DSM 18714</strain>
    </source>
</reference>
<proteinExistence type="inferred from homology"/>
<feature type="region of interest" description="Disordered" evidence="3">
    <location>
        <begin position="935"/>
        <end position="962"/>
    </location>
</feature>
<dbReference type="NCBIfam" id="TIGR02768">
    <property type="entry name" value="TraA_Ti"/>
    <property type="match status" value="1"/>
</dbReference>
<protein>
    <submittedName>
        <fullName evidence="5">Ti-type conjugative transfer relaxase TraA</fullName>
    </submittedName>
</protein>
<dbReference type="InterPro" id="IPR027417">
    <property type="entry name" value="P-loop_NTPase"/>
</dbReference>
<evidence type="ECO:0000256" key="1">
    <source>
        <dbReference type="ARBA" id="ARBA00010873"/>
    </source>
</evidence>
<dbReference type="OrthoDB" id="98563at2"/>
<feature type="region of interest" description="Disordered" evidence="3">
    <location>
        <begin position="1155"/>
        <end position="1189"/>
    </location>
</feature>
<name>A0A1N7N1Y3_9RHOB</name>
<dbReference type="Gene3D" id="3.40.50.300">
    <property type="entry name" value="P-loop containing nucleotide triphosphate hydrolases"/>
    <property type="match status" value="2"/>
</dbReference>
<dbReference type="InterPro" id="IPR014136">
    <property type="entry name" value="TraA_Ti"/>
</dbReference>
<dbReference type="RefSeq" id="WP_076367864.1">
    <property type="nucleotide sequence ID" value="NZ_FTOM01000014.1"/>
</dbReference>
<gene>
    <name evidence="5" type="ORF">SAMN05421795_11410</name>
</gene>